<sequence>MDRLVPSVIGSRREVFEHLTELGMIDDVIKLSKALGTQYRGISVEEQRPDGSTKRTSYEVVHTERKR</sequence>
<evidence type="ECO:0000313" key="2">
    <source>
        <dbReference type="EMBL" id="BBL92342.1"/>
    </source>
</evidence>
<dbReference type="AlphaFoldDB" id="A0A510IF40"/>
<evidence type="ECO:0000313" key="3">
    <source>
        <dbReference type="Proteomes" id="UP000315115"/>
    </source>
</evidence>
<accession>A0A510IF40</accession>
<reference evidence="3" key="1">
    <citation type="submission" date="2019-07" db="EMBL/GenBank/DDBJ databases">
        <title>Complete Genome Sequences of Vibrion rotiferianus strain AM7.</title>
        <authorList>
            <person name="Miyazaki K."/>
            <person name="Wiseschart A."/>
            <person name="Pootanakit K."/>
            <person name="Ishimori K."/>
            <person name="Kitahara K."/>
        </authorList>
    </citation>
    <scope>NUCLEOTIDE SEQUENCE [LARGE SCALE GENOMIC DNA]</scope>
    <source>
        <strain evidence="3">AM7</strain>
        <plasmid evidence="3">pam7 dna</plasmid>
    </source>
</reference>
<name>A0A510IF40_9VIBR</name>
<dbReference type="RefSeq" id="WP_022614977.1">
    <property type="nucleotide sequence ID" value="NZ_AP019800.1"/>
</dbReference>
<feature type="region of interest" description="Disordered" evidence="1">
    <location>
        <begin position="43"/>
        <end position="67"/>
    </location>
</feature>
<keyword evidence="2" id="KW-0614">Plasmid</keyword>
<organism evidence="2 3">
    <name type="scientific">Vibrio rotiferianus</name>
    <dbReference type="NCBI Taxonomy" id="190895"/>
    <lineage>
        <taxon>Bacteria</taxon>
        <taxon>Pseudomonadati</taxon>
        <taxon>Pseudomonadota</taxon>
        <taxon>Gammaproteobacteria</taxon>
        <taxon>Vibrionales</taxon>
        <taxon>Vibrionaceae</taxon>
        <taxon>Vibrio</taxon>
    </lineage>
</organism>
<protein>
    <submittedName>
        <fullName evidence="2">Uncharacterized protein</fullName>
    </submittedName>
</protein>
<dbReference type="EMBL" id="AP019800">
    <property type="protein sequence ID" value="BBL92342.1"/>
    <property type="molecule type" value="Genomic_DNA"/>
</dbReference>
<gene>
    <name evidence="2" type="ORF">VroAM7_49950</name>
</gene>
<dbReference type="Proteomes" id="UP000315115">
    <property type="component" value="Plasmid pAM7"/>
</dbReference>
<geneLocation type="plasmid" evidence="3">
    <name>pam7 dna</name>
</geneLocation>
<evidence type="ECO:0000256" key="1">
    <source>
        <dbReference type="SAM" id="MobiDB-lite"/>
    </source>
</evidence>
<proteinExistence type="predicted"/>